<evidence type="ECO:0000256" key="2">
    <source>
        <dbReference type="SAM" id="Coils"/>
    </source>
</evidence>
<comment type="similarity">
    <text evidence="1">Belongs to the remorin family.</text>
</comment>
<keyword evidence="6" id="KW-1185">Reference proteome</keyword>
<dbReference type="PANTHER" id="PTHR31471:SF100">
    <property type="entry name" value="CARBOXY-TERMINAL REGION REMORIN"/>
    <property type="match status" value="1"/>
</dbReference>
<accession>A0AAN9EAJ8</accession>
<evidence type="ECO:0000259" key="4">
    <source>
        <dbReference type="Pfam" id="PF03763"/>
    </source>
</evidence>
<dbReference type="Proteomes" id="UP001372338">
    <property type="component" value="Unassembled WGS sequence"/>
</dbReference>
<gene>
    <name evidence="5" type="ORF">RIF29_33910</name>
</gene>
<proteinExistence type="inferred from homology"/>
<protein>
    <recommendedName>
        <fullName evidence="4">Remorin C-terminal domain-containing protein</fullName>
    </recommendedName>
</protein>
<dbReference type="PANTHER" id="PTHR31471">
    <property type="entry name" value="OS02G0116800 PROTEIN"/>
    <property type="match status" value="1"/>
</dbReference>
<dbReference type="Pfam" id="PF03763">
    <property type="entry name" value="Remorin_C"/>
    <property type="match status" value="1"/>
</dbReference>
<evidence type="ECO:0000313" key="6">
    <source>
        <dbReference type="Proteomes" id="UP001372338"/>
    </source>
</evidence>
<feature type="compositionally biased region" description="Low complexity" evidence="3">
    <location>
        <begin position="1"/>
        <end position="20"/>
    </location>
</feature>
<evidence type="ECO:0000256" key="3">
    <source>
        <dbReference type="SAM" id="MobiDB-lite"/>
    </source>
</evidence>
<comment type="caution">
    <text evidence="5">The sequence shown here is derived from an EMBL/GenBank/DDBJ whole genome shotgun (WGS) entry which is preliminary data.</text>
</comment>
<feature type="compositionally biased region" description="Polar residues" evidence="3">
    <location>
        <begin position="234"/>
        <end position="258"/>
    </location>
</feature>
<feature type="region of interest" description="Disordered" evidence="3">
    <location>
        <begin position="43"/>
        <end position="69"/>
    </location>
</feature>
<evidence type="ECO:0000313" key="5">
    <source>
        <dbReference type="EMBL" id="KAK7251043.1"/>
    </source>
</evidence>
<reference evidence="5 6" key="1">
    <citation type="submission" date="2024-01" db="EMBL/GenBank/DDBJ databases">
        <title>The genomes of 5 underutilized Papilionoideae crops provide insights into root nodulation and disease resistanc.</title>
        <authorList>
            <person name="Yuan L."/>
        </authorList>
    </citation>
    <scope>NUCLEOTIDE SEQUENCE [LARGE SCALE GENOMIC DNA]</scope>
    <source>
        <strain evidence="5">ZHUSHIDOU_FW_LH</strain>
        <tissue evidence="5">Leaf</tissue>
    </source>
</reference>
<keyword evidence="2" id="KW-0175">Coiled coil</keyword>
<sequence length="419" mass="46448">MSVVMKKSSSFSQKMSSFPSPGAPNYRDKKGFVGNQKGWCSEHVSNSKPSSMRRHTMAGLTPFSSGRTMPSKWDEAERWICSPVSVPSSSSGYGYNSRSSHVAQFQRRPKSISGPIVPPAAVAYYSNYSPTSKGLVVRNLMVGSPFSTGVLAPVVSVHHYDESHDAAVFGYDIDNGIQYSSSPVLNQKCVGTAHTCSELQCDSLSSNPQDEKHDDGAQNEDTVTSFFSRCDKGTQMSSPETENDAHSSPKSSANSVMDQQDYHSPKLEVRDVQVDSQATLTKWSKRHAAKLTKKDSLHSKHSIEYSIESKTSSWDVVESTLDTSKLQREEAKIVAWENLQKAKAEAAIRKLEMKLEKKKSSSMDKILNKLRRAQMKAENMRSSIPEHQSNQVSKACKVFSFPKHVQLWSLSSCFGNHDQ</sequence>
<feature type="coiled-coil region" evidence="2">
    <location>
        <begin position="341"/>
        <end position="383"/>
    </location>
</feature>
<feature type="region of interest" description="Disordered" evidence="3">
    <location>
        <begin position="1"/>
        <end position="29"/>
    </location>
</feature>
<feature type="region of interest" description="Disordered" evidence="3">
    <location>
        <begin position="203"/>
        <end position="222"/>
    </location>
</feature>
<organism evidence="5 6">
    <name type="scientific">Crotalaria pallida</name>
    <name type="common">Smooth rattlebox</name>
    <name type="synonym">Crotalaria striata</name>
    <dbReference type="NCBI Taxonomy" id="3830"/>
    <lineage>
        <taxon>Eukaryota</taxon>
        <taxon>Viridiplantae</taxon>
        <taxon>Streptophyta</taxon>
        <taxon>Embryophyta</taxon>
        <taxon>Tracheophyta</taxon>
        <taxon>Spermatophyta</taxon>
        <taxon>Magnoliopsida</taxon>
        <taxon>eudicotyledons</taxon>
        <taxon>Gunneridae</taxon>
        <taxon>Pentapetalae</taxon>
        <taxon>rosids</taxon>
        <taxon>fabids</taxon>
        <taxon>Fabales</taxon>
        <taxon>Fabaceae</taxon>
        <taxon>Papilionoideae</taxon>
        <taxon>50 kb inversion clade</taxon>
        <taxon>genistoids sensu lato</taxon>
        <taxon>core genistoids</taxon>
        <taxon>Crotalarieae</taxon>
        <taxon>Crotalaria</taxon>
    </lineage>
</organism>
<feature type="region of interest" description="Disordered" evidence="3">
    <location>
        <begin position="230"/>
        <end position="261"/>
    </location>
</feature>
<dbReference type="InterPro" id="IPR005516">
    <property type="entry name" value="Remorin_C"/>
</dbReference>
<name>A0AAN9EAJ8_CROPI</name>
<evidence type="ECO:0000256" key="1">
    <source>
        <dbReference type="ARBA" id="ARBA00005711"/>
    </source>
</evidence>
<feature type="domain" description="Remorin C-terminal" evidence="4">
    <location>
        <begin position="307"/>
        <end position="395"/>
    </location>
</feature>
<dbReference type="AlphaFoldDB" id="A0AAN9EAJ8"/>
<dbReference type="EMBL" id="JAYWIO010000007">
    <property type="protein sequence ID" value="KAK7251043.1"/>
    <property type="molecule type" value="Genomic_DNA"/>
</dbReference>